<evidence type="ECO:0000256" key="12">
    <source>
        <dbReference type="RuleBase" id="RU000454"/>
    </source>
</evidence>
<evidence type="ECO:0000256" key="10">
    <source>
        <dbReference type="ARBA" id="ARBA00023288"/>
    </source>
</evidence>
<keyword evidence="6 12" id="KW-0064">Aspartyl protease</keyword>
<dbReference type="FunFam" id="2.40.70.10:FF:000014">
    <property type="entry name" value="Aspartyl protease family protein 1"/>
    <property type="match status" value="1"/>
</dbReference>
<comment type="caution">
    <text evidence="16">The sequence shown here is derived from an EMBL/GenBank/DDBJ whole genome shotgun (WGS) entry which is preliminary data.</text>
</comment>
<feature type="compositionally biased region" description="Low complexity" evidence="13">
    <location>
        <begin position="466"/>
        <end position="480"/>
    </location>
</feature>
<feature type="region of interest" description="Disordered" evidence="13">
    <location>
        <begin position="466"/>
        <end position="503"/>
    </location>
</feature>
<feature type="signal peptide" evidence="14">
    <location>
        <begin position="1"/>
        <end position="22"/>
    </location>
</feature>
<protein>
    <recommendedName>
        <fullName evidence="15">Peptidase A1 domain-containing protein</fullName>
    </recommendedName>
</protein>
<dbReference type="InterPro" id="IPR021109">
    <property type="entry name" value="Peptidase_aspartic_dom_sf"/>
</dbReference>
<sequence length="531" mass="57896">MLLVPFSLLSLLSSLLLLFLSASPFAETLTLGLDIHHRFSPPVRRWSESNGKELPGGWLEAGTAEYYTALAGHDLVVGGILAESEKGGGASPGLTFSEGNATLKVNSLGFLYYALVTVGTPSMTFLVALDTGSDLFWLPCDCTSCAPTVSTGNGFGSEITFYNPNVSMTSQKLSCASNFCEVQSGCSETSQCPYKIVYVSADTSSSGFLVEDILYLTTEDERPEIVEAQIVFGCGQVQTGSFLDAAAPNGLLGLGLEKVSVPSILASKGLTSDSFSMCFSRDGFGRISFGDQGTSDQDETPLHINQVHPTYNISITGVMVGNTSENMEFSSLFDTGTSFTYLANPTYTFLTNNFNAQFDAIRHEPDTRVPFEYCYNMSSNDTSMIRVPKVSFKTEGGGMLSISEPGLVVNLQENEFLYCLAVVKSNKLNIIGQNFMTGLRIVFDREKKVLGWKKFNCYDVEDSNPLPVNPRNSSSNPSVRDNYKPEDTKENNNDTTKVTSLTPLSNSPYRNRISLMRLVWPLFLVLLPNIV</sequence>
<keyword evidence="3" id="KW-1003">Cell membrane</keyword>
<feature type="active site" evidence="11">
    <location>
        <position position="334"/>
    </location>
</feature>
<keyword evidence="7 12" id="KW-0378">Hydrolase</keyword>
<evidence type="ECO:0000256" key="7">
    <source>
        <dbReference type="ARBA" id="ARBA00022801"/>
    </source>
</evidence>
<dbReference type="PROSITE" id="PS00141">
    <property type="entry name" value="ASP_PROTEASE"/>
    <property type="match status" value="1"/>
</dbReference>
<dbReference type="InterPro" id="IPR001969">
    <property type="entry name" value="Aspartic_peptidase_AS"/>
</dbReference>
<evidence type="ECO:0000256" key="9">
    <source>
        <dbReference type="ARBA" id="ARBA00023180"/>
    </source>
</evidence>
<evidence type="ECO:0000256" key="3">
    <source>
        <dbReference type="ARBA" id="ARBA00022475"/>
    </source>
</evidence>
<evidence type="ECO:0000256" key="11">
    <source>
        <dbReference type="PIRSR" id="PIRSR601461-1"/>
    </source>
</evidence>
<keyword evidence="5 14" id="KW-0732">Signal</keyword>
<evidence type="ECO:0000256" key="6">
    <source>
        <dbReference type="ARBA" id="ARBA00022750"/>
    </source>
</evidence>
<keyword evidence="10" id="KW-0449">Lipoprotein</keyword>
<dbReference type="PANTHER" id="PTHR13683:SF826">
    <property type="entry name" value="ASPARTYL PROTEASE FAMILY PROTEIN 1"/>
    <property type="match status" value="1"/>
</dbReference>
<dbReference type="GO" id="GO:0005886">
    <property type="term" value="C:plasma membrane"/>
    <property type="evidence" value="ECO:0007669"/>
    <property type="project" value="UniProtKB-SubCell"/>
</dbReference>
<dbReference type="InterPro" id="IPR001461">
    <property type="entry name" value="Aspartic_peptidase_A1"/>
</dbReference>
<dbReference type="EMBL" id="JAMRDG010000001">
    <property type="protein sequence ID" value="KAJ3706280.1"/>
    <property type="molecule type" value="Genomic_DNA"/>
</dbReference>
<feature type="compositionally biased region" description="Basic and acidic residues" evidence="13">
    <location>
        <begin position="481"/>
        <end position="492"/>
    </location>
</feature>
<evidence type="ECO:0000313" key="17">
    <source>
        <dbReference type="Proteomes" id="UP001210211"/>
    </source>
</evidence>
<dbReference type="InterPro" id="IPR033121">
    <property type="entry name" value="PEPTIDASE_A1"/>
</dbReference>
<gene>
    <name evidence="16" type="ORF">LUZ61_009985</name>
</gene>
<organism evidence="16 17">
    <name type="scientific">Rhynchospora tenuis</name>
    <dbReference type="NCBI Taxonomy" id="198213"/>
    <lineage>
        <taxon>Eukaryota</taxon>
        <taxon>Viridiplantae</taxon>
        <taxon>Streptophyta</taxon>
        <taxon>Embryophyta</taxon>
        <taxon>Tracheophyta</taxon>
        <taxon>Spermatophyta</taxon>
        <taxon>Magnoliopsida</taxon>
        <taxon>Liliopsida</taxon>
        <taxon>Poales</taxon>
        <taxon>Cyperaceae</taxon>
        <taxon>Cyperoideae</taxon>
        <taxon>Rhynchosporeae</taxon>
        <taxon>Rhynchospora</taxon>
    </lineage>
</organism>
<dbReference type="Pfam" id="PF14543">
    <property type="entry name" value="TAXi_N"/>
    <property type="match status" value="1"/>
</dbReference>
<reference evidence="16 17" key="1">
    <citation type="journal article" date="2022" name="Cell">
        <title>Repeat-based holocentromeres influence genome architecture and karyotype evolution.</title>
        <authorList>
            <person name="Hofstatter P.G."/>
            <person name="Thangavel G."/>
            <person name="Lux T."/>
            <person name="Neumann P."/>
            <person name="Vondrak T."/>
            <person name="Novak P."/>
            <person name="Zhang M."/>
            <person name="Costa L."/>
            <person name="Castellani M."/>
            <person name="Scott A."/>
            <person name="Toegelov H."/>
            <person name="Fuchs J."/>
            <person name="Mata-Sucre Y."/>
            <person name="Dias Y."/>
            <person name="Vanzela A.L.L."/>
            <person name="Huettel B."/>
            <person name="Almeida C.C.S."/>
            <person name="Simkova H."/>
            <person name="Souza G."/>
            <person name="Pedrosa-Harand A."/>
            <person name="Macas J."/>
            <person name="Mayer K.F.X."/>
            <person name="Houben A."/>
            <person name="Marques A."/>
        </authorList>
    </citation>
    <scope>NUCLEOTIDE SEQUENCE [LARGE SCALE GENOMIC DNA]</scope>
    <source>
        <strain evidence="16">RhyTen1mFocal</strain>
    </source>
</reference>
<dbReference type="Pfam" id="PF14541">
    <property type="entry name" value="TAXi_C"/>
    <property type="match status" value="1"/>
</dbReference>
<dbReference type="GO" id="GO:0004190">
    <property type="term" value="F:aspartic-type endopeptidase activity"/>
    <property type="evidence" value="ECO:0007669"/>
    <property type="project" value="UniProtKB-KW"/>
</dbReference>
<feature type="active site" evidence="11">
    <location>
        <position position="130"/>
    </location>
</feature>
<keyword evidence="17" id="KW-1185">Reference proteome</keyword>
<dbReference type="GO" id="GO:0006508">
    <property type="term" value="P:proteolysis"/>
    <property type="evidence" value="ECO:0007669"/>
    <property type="project" value="UniProtKB-KW"/>
</dbReference>
<evidence type="ECO:0000256" key="14">
    <source>
        <dbReference type="SAM" id="SignalP"/>
    </source>
</evidence>
<name>A0AAD5ZYD9_9POAL</name>
<evidence type="ECO:0000256" key="4">
    <source>
        <dbReference type="ARBA" id="ARBA00022670"/>
    </source>
</evidence>
<dbReference type="SUPFAM" id="SSF50630">
    <property type="entry name" value="Acid proteases"/>
    <property type="match status" value="1"/>
</dbReference>
<evidence type="ECO:0000313" key="16">
    <source>
        <dbReference type="EMBL" id="KAJ3706280.1"/>
    </source>
</evidence>
<dbReference type="AlphaFoldDB" id="A0AAD5ZYD9"/>
<evidence type="ECO:0000256" key="2">
    <source>
        <dbReference type="ARBA" id="ARBA00007447"/>
    </source>
</evidence>
<comment type="subcellular location">
    <subcellularLocation>
        <location evidence="1">Cell membrane</location>
        <topology evidence="1">Lipid-anchor</topology>
    </subcellularLocation>
</comment>
<accession>A0AAD5ZYD9</accession>
<evidence type="ECO:0000256" key="8">
    <source>
        <dbReference type="ARBA" id="ARBA00023136"/>
    </source>
</evidence>
<feature type="compositionally biased region" description="Polar residues" evidence="13">
    <location>
        <begin position="493"/>
        <end position="503"/>
    </location>
</feature>
<evidence type="ECO:0000256" key="13">
    <source>
        <dbReference type="SAM" id="MobiDB-lite"/>
    </source>
</evidence>
<keyword evidence="4 12" id="KW-0645">Protease</keyword>
<dbReference type="FunFam" id="2.40.70.10:FF:000012">
    <property type="entry name" value="Aspartyl protease family protein 1"/>
    <property type="match status" value="1"/>
</dbReference>
<proteinExistence type="inferred from homology"/>
<keyword evidence="9" id="KW-0325">Glycoprotein</keyword>
<dbReference type="PROSITE" id="PS51767">
    <property type="entry name" value="PEPTIDASE_A1"/>
    <property type="match status" value="1"/>
</dbReference>
<dbReference type="PRINTS" id="PR00792">
    <property type="entry name" value="PEPSIN"/>
</dbReference>
<feature type="domain" description="Peptidase A1" evidence="15">
    <location>
        <begin position="112"/>
        <end position="453"/>
    </location>
</feature>
<evidence type="ECO:0000259" key="15">
    <source>
        <dbReference type="PROSITE" id="PS51767"/>
    </source>
</evidence>
<feature type="chain" id="PRO_5042258755" description="Peptidase A1 domain-containing protein" evidence="14">
    <location>
        <begin position="23"/>
        <end position="531"/>
    </location>
</feature>
<dbReference type="InterPro" id="IPR032861">
    <property type="entry name" value="TAXi_N"/>
</dbReference>
<evidence type="ECO:0000256" key="1">
    <source>
        <dbReference type="ARBA" id="ARBA00004193"/>
    </source>
</evidence>
<keyword evidence="8" id="KW-0472">Membrane</keyword>
<dbReference type="PANTHER" id="PTHR13683">
    <property type="entry name" value="ASPARTYL PROTEASES"/>
    <property type="match status" value="1"/>
</dbReference>
<evidence type="ECO:0000256" key="5">
    <source>
        <dbReference type="ARBA" id="ARBA00022729"/>
    </source>
</evidence>
<dbReference type="Gene3D" id="2.40.70.10">
    <property type="entry name" value="Acid Proteases"/>
    <property type="match status" value="2"/>
</dbReference>
<dbReference type="Proteomes" id="UP001210211">
    <property type="component" value="Unassembled WGS sequence"/>
</dbReference>
<comment type="similarity">
    <text evidence="2 12">Belongs to the peptidase A1 family.</text>
</comment>
<dbReference type="InterPro" id="IPR032799">
    <property type="entry name" value="TAXi_C"/>
</dbReference>